<dbReference type="HOGENOM" id="CLU_1917429_0_0_1"/>
<evidence type="ECO:0000313" key="1">
    <source>
        <dbReference type="EMBL" id="EKG21628.1"/>
    </source>
</evidence>
<evidence type="ECO:0000313" key="2">
    <source>
        <dbReference type="Proteomes" id="UP000007129"/>
    </source>
</evidence>
<proteinExistence type="predicted"/>
<dbReference type="VEuPathDB" id="FungiDB:MPH_01062"/>
<dbReference type="InParanoid" id="K2S3Y2"/>
<name>K2S3Y2_MACPH</name>
<sequence>MTLRHWGLIERLCTRTGVLNTGNCGFEIPSAKDAATAGNKVLFSTAEVRARSIAAILINTGTVLYARSKNSPVLAVLEARCLLCDRVAQFTADLRYAGLPFGLARKAGVGQRASGGSFHHSPGSHGLIGAAG</sequence>
<accession>K2S3Y2</accession>
<organism evidence="1 2">
    <name type="scientific">Macrophomina phaseolina (strain MS6)</name>
    <name type="common">Charcoal rot fungus</name>
    <dbReference type="NCBI Taxonomy" id="1126212"/>
    <lineage>
        <taxon>Eukaryota</taxon>
        <taxon>Fungi</taxon>
        <taxon>Dikarya</taxon>
        <taxon>Ascomycota</taxon>
        <taxon>Pezizomycotina</taxon>
        <taxon>Dothideomycetes</taxon>
        <taxon>Dothideomycetes incertae sedis</taxon>
        <taxon>Botryosphaeriales</taxon>
        <taxon>Botryosphaeriaceae</taxon>
        <taxon>Macrophomina</taxon>
    </lineage>
</organism>
<gene>
    <name evidence="1" type="ORF">MPH_01062</name>
</gene>
<dbReference type="AlphaFoldDB" id="K2S3Y2"/>
<protein>
    <submittedName>
        <fullName evidence="1">Uncharacterized protein</fullName>
    </submittedName>
</protein>
<reference evidence="1 2" key="1">
    <citation type="journal article" date="2012" name="BMC Genomics">
        <title>Tools to kill: Genome of one of the most destructive plant pathogenic fungi Macrophomina phaseolina.</title>
        <authorList>
            <person name="Islam M.S."/>
            <person name="Haque M.S."/>
            <person name="Islam M.M."/>
            <person name="Emdad E.M."/>
            <person name="Halim A."/>
            <person name="Hossen Q.M.M."/>
            <person name="Hossain M.Z."/>
            <person name="Ahmed B."/>
            <person name="Rahim S."/>
            <person name="Rahman M.S."/>
            <person name="Alam M.M."/>
            <person name="Hou S."/>
            <person name="Wan X."/>
            <person name="Saito J.A."/>
            <person name="Alam M."/>
        </authorList>
    </citation>
    <scope>NUCLEOTIDE SEQUENCE [LARGE SCALE GENOMIC DNA]</scope>
    <source>
        <strain evidence="1 2">MS6</strain>
    </source>
</reference>
<dbReference type="Proteomes" id="UP000007129">
    <property type="component" value="Unassembled WGS sequence"/>
</dbReference>
<comment type="caution">
    <text evidence="1">The sequence shown here is derived from an EMBL/GenBank/DDBJ whole genome shotgun (WGS) entry which is preliminary data.</text>
</comment>
<dbReference type="EMBL" id="AHHD01000045">
    <property type="protein sequence ID" value="EKG21628.1"/>
    <property type="molecule type" value="Genomic_DNA"/>
</dbReference>